<dbReference type="InParanoid" id="Q01Y68"/>
<dbReference type="OrthoDB" id="571071at2"/>
<dbReference type="SUPFAM" id="SSF81923">
    <property type="entry name" value="Double Clp-N motif"/>
    <property type="match status" value="1"/>
</dbReference>
<evidence type="ECO:0000313" key="3">
    <source>
        <dbReference type="EMBL" id="ABJ85397.1"/>
    </source>
</evidence>
<dbReference type="InterPro" id="IPR004176">
    <property type="entry name" value="Clp_R_N"/>
</dbReference>
<reference evidence="3" key="1">
    <citation type="submission" date="2006-10" db="EMBL/GenBank/DDBJ databases">
        <title>Complete sequence of Solibacter usitatus Ellin6076.</title>
        <authorList>
            <consortium name="US DOE Joint Genome Institute"/>
            <person name="Copeland A."/>
            <person name="Lucas S."/>
            <person name="Lapidus A."/>
            <person name="Barry K."/>
            <person name="Detter J.C."/>
            <person name="Glavina del Rio T."/>
            <person name="Hammon N."/>
            <person name="Israni S."/>
            <person name="Dalin E."/>
            <person name="Tice H."/>
            <person name="Pitluck S."/>
            <person name="Thompson L.S."/>
            <person name="Brettin T."/>
            <person name="Bruce D."/>
            <person name="Han C."/>
            <person name="Tapia R."/>
            <person name="Gilna P."/>
            <person name="Schmutz J."/>
            <person name="Larimer F."/>
            <person name="Land M."/>
            <person name="Hauser L."/>
            <person name="Kyrpides N."/>
            <person name="Mikhailova N."/>
            <person name="Janssen P.H."/>
            <person name="Kuske C.R."/>
            <person name="Richardson P."/>
        </authorList>
    </citation>
    <scope>NUCLEOTIDE SEQUENCE</scope>
    <source>
        <strain evidence="3">Ellin6076</strain>
    </source>
</reference>
<evidence type="ECO:0000259" key="2">
    <source>
        <dbReference type="PROSITE" id="PS51903"/>
    </source>
</evidence>
<organism evidence="3">
    <name type="scientific">Solibacter usitatus (strain Ellin6076)</name>
    <dbReference type="NCBI Taxonomy" id="234267"/>
    <lineage>
        <taxon>Bacteria</taxon>
        <taxon>Pseudomonadati</taxon>
        <taxon>Acidobacteriota</taxon>
        <taxon>Terriglobia</taxon>
        <taxon>Bryobacterales</taxon>
        <taxon>Solibacteraceae</taxon>
        <taxon>Candidatus Solibacter</taxon>
    </lineage>
</organism>
<dbReference type="AlphaFoldDB" id="Q01Y68"/>
<dbReference type="PANTHER" id="PTHR47016:SF5">
    <property type="entry name" value="CLP DOMAIN SUPERFAMILY PROTEIN"/>
    <property type="match status" value="1"/>
</dbReference>
<dbReference type="Gene3D" id="1.10.1780.10">
    <property type="entry name" value="Clp, N-terminal domain"/>
    <property type="match status" value="1"/>
</dbReference>
<proteinExistence type="predicted"/>
<dbReference type="Pfam" id="PF02861">
    <property type="entry name" value="Clp_N"/>
    <property type="match status" value="1"/>
</dbReference>
<dbReference type="STRING" id="234267.Acid_4436"/>
<name>Q01Y68_SOLUE</name>
<gene>
    <name evidence="3" type="ordered locus">Acid_4436</name>
</gene>
<evidence type="ECO:0000256" key="1">
    <source>
        <dbReference type="PROSITE-ProRule" id="PRU01251"/>
    </source>
</evidence>
<dbReference type="EMBL" id="CP000473">
    <property type="protein sequence ID" value="ABJ85397.1"/>
    <property type="molecule type" value="Genomic_DNA"/>
</dbReference>
<keyword evidence="1" id="KW-0677">Repeat</keyword>
<dbReference type="KEGG" id="sus:Acid_4436"/>
<dbReference type="InterPro" id="IPR036628">
    <property type="entry name" value="Clp_N_dom_sf"/>
</dbReference>
<dbReference type="PROSITE" id="PS51903">
    <property type="entry name" value="CLP_R"/>
    <property type="match status" value="1"/>
</dbReference>
<dbReference type="eggNOG" id="COG0542">
    <property type="taxonomic scope" value="Bacteria"/>
</dbReference>
<accession>Q01Y68</accession>
<dbReference type="HOGENOM" id="CLU_823606_0_0_0"/>
<dbReference type="PANTHER" id="PTHR47016">
    <property type="entry name" value="ATP-DEPENDENT CLP PROTEASE ATP-BINDING SUBUNIT CLPT1, CHLOROPLASTIC"/>
    <property type="match status" value="1"/>
</dbReference>
<feature type="domain" description="Clp R" evidence="2">
    <location>
        <begin position="2"/>
        <end position="144"/>
    </location>
</feature>
<protein>
    <submittedName>
        <fullName evidence="3">Clp N terminal domain protein</fullName>
    </submittedName>
</protein>
<dbReference type="InterPro" id="IPR044217">
    <property type="entry name" value="CLPT1/2"/>
</dbReference>
<sequence length="337" mass="38941">MFERYTEQARRTIFFGRYEASHFGSAFIETEHLLLGLLREDKALTNRFLRSHAAVESIRKQIEEHSALGQKIPTSQDLPLSHECKRVLAYGAEEAQRLNHKHIGTDHLLLGLMREEKCFAAQLLSERGLTLHSVRAQVKRTEFPLAEGGSVSFARLDQWLAEREARGDICSVKEDRVANRTTHVAIYALDQPKENEKGEDTAPAEELTQIRKRIEFIVARMEHAIANHEFDKARFYSEEERKEREKLRLLCAQFNLEEPAPRVPLLCIEIIREEGFSEVQRRCDDYIAEGVTQVWLLNPDLERAYTVTKAEGLREFRGANLQFANPPLEIDLRTIFE</sequence>